<proteinExistence type="inferred from homology"/>
<dbReference type="AlphaFoldDB" id="A0ABD1L291"/>
<dbReference type="Gene3D" id="3.30.559.10">
    <property type="entry name" value="Chloramphenicol acetyltransferase-like domain"/>
    <property type="match status" value="2"/>
</dbReference>
<reference evidence="2 3" key="1">
    <citation type="submission" date="2024-08" db="EMBL/GenBank/DDBJ databases">
        <title>Insights into the chromosomal genome structure of Flemingia macrophylla.</title>
        <authorList>
            <person name="Ding Y."/>
            <person name="Zhao Y."/>
            <person name="Bi W."/>
            <person name="Wu M."/>
            <person name="Zhao G."/>
            <person name="Gong Y."/>
            <person name="Li W."/>
            <person name="Zhang P."/>
        </authorList>
    </citation>
    <scope>NUCLEOTIDE SEQUENCE [LARGE SCALE GENOMIC DNA]</scope>
    <source>
        <strain evidence="2">DYQJB</strain>
        <tissue evidence="2">Leaf</tissue>
    </source>
</reference>
<dbReference type="PANTHER" id="PTHR31642">
    <property type="entry name" value="TRICHOTHECENE 3-O-ACETYLTRANSFERASE"/>
    <property type="match status" value="1"/>
</dbReference>
<dbReference type="Pfam" id="PF02458">
    <property type="entry name" value="Transferase"/>
    <property type="match status" value="1"/>
</dbReference>
<evidence type="ECO:0000313" key="3">
    <source>
        <dbReference type="Proteomes" id="UP001603857"/>
    </source>
</evidence>
<dbReference type="EMBL" id="JBGMDY010000011">
    <property type="protein sequence ID" value="KAL2317617.1"/>
    <property type="molecule type" value="Genomic_DNA"/>
</dbReference>
<dbReference type="Proteomes" id="UP001603857">
    <property type="component" value="Unassembled WGS sequence"/>
</dbReference>
<evidence type="ECO:0000256" key="1">
    <source>
        <dbReference type="ARBA" id="ARBA00009861"/>
    </source>
</evidence>
<dbReference type="InterPro" id="IPR023213">
    <property type="entry name" value="CAT-like_dom_sf"/>
</dbReference>
<keyword evidence="3" id="KW-1185">Reference proteome</keyword>
<dbReference type="InterPro" id="IPR050317">
    <property type="entry name" value="Plant_Fungal_Acyltransferase"/>
</dbReference>
<comment type="caution">
    <text evidence="2">The sequence shown here is derived from an EMBL/GenBank/DDBJ whole genome shotgun (WGS) entry which is preliminary data.</text>
</comment>
<name>A0ABD1L291_9FABA</name>
<dbReference type="PANTHER" id="PTHR31642:SF259">
    <property type="entry name" value="PROTEIN ECERIFERUM 2"/>
    <property type="match status" value="1"/>
</dbReference>
<accession>A0ABD1L291</accession>
<evidence type="ECO:0000313" key="2">
    <source>
        <dbReference type="EMBL" id="KAL2317617.1"/>
    </source>
</evidence>
<sequence length="416" mass="45298">MEGEEGVSVISTVVPATPRSEGNGECELRWMELIMKLHYIRAVYFFTSEAAQGLSISDLKKNMFPLLDRVPRLVSGRIRISESGQPVIKCNDAGVRVAESHRHCTLREWFQQHGCSLEGLVPDHVLGGPDLAFSPLVFLKFTWFECGGLCVGLSWSHILGDAFSAFNFMAEWSQIRAPTRIAHTLSPKPKLKLQSPPHNGNPISVKIATTTGELWLPTTRAKIVTHTFHVTPKQLNLLTTSRTTATSSYFKTLSAFVWSHVAHIRGESEPRAVTVVTHGGEGLVLSSVEASFAVAESDMAELARVIGEEKREEEVVEEGGGGGGERGDFVVYGANLTFVDLESGDDLYGVVLNGHKPVVANCCIHGVGDEGVVLVLPAPEGVGGGRMVTVSLAEEEVEQLKDKLRREWGIESLPFS</sequence>
<protein>
    <submittedName>
        <fullName evidence="2">Uncharacterized protein</fullName>
    </submittedName>
</protein>
<organism evidence="2 3">
    <name type="scientific">Flemingia macrophylla</name>
    <dbReference type="NCBI Taxonomy" id="520843"/>
    <lineage>
        <taxon>Eukaryota</taxon>
        <taxon>Viridiplantae</taxon>
        <taxon>Streptophyta</taxon>
        <taxon>Embryophyta</taxon>
        <taxon>Tracheophyta</taxon>
        <taxon>Spermatophyta</taxon>
        <taxon>Magnoliopsida</taxon>
        <taxon>eudicotyledons</taxon>
        <taxon>Gunneridae</taxon>
        <taxon>Pentapetalae</taxon>
        <taxon>rosids</taxon>
        <taxon>fabids</taxon>
        <taxon>Fabales</taxon>
        <taxon>Fabaceae</taxon>
        <taxon>Papilionoideae</taxon>
        <taxon>50 kb inversion clade</taxon>
        <taxon>NPAAA clade</taxon>
        <taxon>indigoferoid/millettioid clade</taxon>
        <taxon>Phaseoleae</taxon>
        <taxon>Flemingia</taxon>
    </lineage>
</organism>
<comment type="similarity">
    <text evidence="1">Belongs to the plant acyltransferase family.</text>
</comment>
<gene>
    <name evidence="2" type="ORF">Fmac_031493</name>
</gene>